<sequence>MDNIVFSTLDQLSTWPQWGGHCFLSQIHEVGLMEADSLLMVVELVL</sequence>
<dbReference type="Proteomes" id="UP000027215">
    <property type="component" value="Chromosome"/>
</dbReference>
<gene>
    <name evidence="1" type="ORF">D934_04380</name>
</gene>
<protein>
    <submittedName>
        <fullName evidence="1">Uncharacterized protein</fullName>
    </submittedName>
</protein>
<accession>A0A060H673</accession>
<evidence type="ECO:0000313" key="2">
    <source>
        <dbReference type="Proteomes" id="UP000027215"/>
    </source>
</evidence>
<dbReference type="AlphaFoldDB" id="A0A060H673"/>
<name>A0A060H673_XYLFS</name>
<reference evidence="1 2" key="1">
    <citation type="submission" date="2013-08" db="EMBL/GenBank/DDBJ databases">
        <authorList>
            <person name="Stouthamer R."/>
            <person name="Nunney L."/>
        </authorList>
    </citation>
    <scope>NUCLEOTIDE SEQUENCE [LARGE SCALE GENOMIC DNA]</scope>
    <source>
        <strain evidence="2">ann-1</strain>
    </source>
</reference>
<organism evidence="1 2">
    <name type="scientific">Xylella fastidiosa subsp. sandyi Ann-1</name>
    <dbReference type="NCBI Taxonomy" id="155920"/>
    <lineage>
        <taxon>Bacteria</taxon>
        <taxon>Pseudomonadati</taxon>
        <taxon>Pseudomonadota</taxon>
        <taxon>Gammaproteobacteria</taxon>
        <taxon>Lysobacterales</taxon>
        <taxon>Lysobacteraceae</taxon>
        <taxon>Xylella</taxon>
    </lineage>
</organism>
<dbReference type="HOGENOM" id="CLU_3190866_0_0_6"/>
<evidence type="ECO:0000313" key="1">
    <source>
        <dbReference type="EMBL" id="AIC11088.1"/>
    </source>
</evidence>
<dbReference type="KEGG" id="xfs:D934_04380"/>
<dbReference type="EMBL" id="CP006696">
    <property type="protein sequence ID" value="AIC11088.1"/>
    <property type="molecule type" value="Genomic_DNA"/>
</dbReference>
<dbReference type="PATRIC" id="fig|155920.8.peg.1057"/>
<proteinExistence type="predicted"/>